<keyword evidence="7 10" id="KW-0503">Monooxygenase</keyword>
<sequence length="717" mass="80726">MVKVEAEKVKSIGGVLNDKNRPLKERFRALFTLRNIGGQDAIDCINQCFRDDSALLKHELAYCLGQMQDREAIPVLMRVLEDINQEPMVRHEAAEALGAIGCLSVKPVLEKYLNDPVIEVAETCEIALGRLNWIDKKEELRDENPYASVDPTPPASTKNIADLKATLMNEEESLFNRYRAMFSLRNIRTEESILALAAGLNGGSALFRHEVAFVLGQLQEPCSIPFLAENLRDTAENEMVRHECAEALGAIATEECIKILNEYLKDDKRVVKESCEVALDLCDYENSPEFQQERRRKPDKPDDFVTYEDSDSEEETPQQQNEILNTSYNFVDYVRSRESDFSEGRSICQSYASRHILTHDMFKETPISLGNINKVFCSQWLSNRQVVFGTKCNKLMVYDVNMRRVDAIPTLPNNRSNNPDTQHGIHAAQINPSRTLLATGARHSADIAIYRLPTLDPVCIGENGHRDWVFDMCWLDDQFLVSGSKDTKVALWRINEDLIDVPQATGEDEEQTCPSYGHIVPVAVKECRTAQKIRSLCFNQEYKEIAVLSLNSYIHLFNAETFSQKLSRKLPNCQDNVCIACQPNGLYAVGCRSYTLLLDPRTLQAVKKIASRYSGCGIRSASFQENILTVGTGLGMLMFYDIRAGKYLESSINSSRTVVLKASKGYVFPEEEMDGFQQIKYVPAIYTHCYDASGTRLFAAGGPLPANLVGNYAGIWQ</sequence>
<dbReference type="AlphaFoldDB" id="A0A1B0C9L4"/>
<dbReference type="InterPro" id="IPR004155">
    <property type="entry name" value="PBS_lyase_HEAT"/>
</dbReference>
<dbReference type="VEuPathDB" id="VectorBase:LLONM1_003294"/>
<dbReference type="PROSITE" id="PS50082">
    <property type="entry name" value="WD_REPEATS_2"/>
    <property type="match status" value="1"/>
</dbReference>
<dbReference type="HAMAP" id="MF_03101">
    <property type="entry name" value="Deoxyhypusine_hydroxylase"/>
    <property type="match status" value="1"/>
</dbReference>
<dbReference type="PANTHER" id="PTHR12697:SF5">
    <property type="entry name" value="DEOXYHYPUSINE HYDROXYLASE"/>
    <property type="match status" value="1"/>
</dbReference>
<evidence type="ECO:0000313" key="15">
    <source>
        <dbReference type="EnsemblMetazoa" id="LLOJ000636-PA"/>
    </source>
</evidence>
<dbReference type="InterPro" id="IPR016024">
    <property type="entry name" value="ARM-type_fold"/>
</dbReference>
<evidence type="ECO:0000256" key="6">
    <source>
        <dbReference type="ARBA" id="ARBA00023004"/>
    </source>
</evidence>
<feature type="binding site" evidence="10">
    <location>
        <position position="59"/>
    </location>
    <ligand>
        <name>Fe cation</name>
        <dbReference type="ChEBI" id="CHEBI:24875"/>
        <label>1</label>
    </ligand>
</feature>
<comment type="cofactor">
    <cofactor evidence="10">
        <name>Fe(2+)</name>
        <dbReference type="ChEBI" id="CHEBI:29033"/>
    </cofactor>
    <text evidence="10">Binds 2 Fe(2+) ions per subunit.</text>
</comment>
<comment type="similarity">
    <text evidence="10">Belongs to the deoxyhypusine hydroxylase family.</text>
</comment>
<feature type="binding site" evidence="10">
    <location>
        <position position="209"/>
    </location>
    <ligand>
        <name>Fe cation</name>
        <dbReference type="ChEBI" id="CHEBI:24875"/>
        <label>2</label>
    </ligand>
</feature>
<keyword evidence="5 10" id="KW-0560">Oxidoreductase</keyword>
<feature type="binding site" evidence="10">
    <location>
        <position position="58"/>
    </location>
    <ligand>
        <name>Fe cation</name>
        <dbReference type="ChEBI" id="CHEBI:24875"/>
        <label>1</label>
    </ligand>
</feature>
<dbReference type="Gene3D" id="1.25.10.10">
    <property type="entry name" value="Leucine-rich Repeat Variant"/>
    <property type="match status" value="2"/>
</dbReference>
<comment type="pathway">
    <text evidence="2 10">Protein modification; eIF5A hypusination.</text>
</comment>
<feature type="binding site" evidence="10">
    <location>
        <position position="91"/>
    </location>
    <ligand>
        <name>Fe cation</name>
        <dbReference type="ChEBI" id="CHEBI:24875"/>
        <label>1</label>
    </ligand>
</feature>
<accession>A0A1B0C9L4</accession>
<evidence type="ECO:0000256" key="8">
    <source>
        <dbReference type="ARBA" id="ARBA00023256"/>
    </source>
</evidence>
<dbReference type="InterPro" id="IPR015943">
    <property type="entry name" value="WD40/YVTN_repeat-like_dom_sf"/>
</dbReference>
<reference evidence="15" key="1">
    <citation type="submission" date="2020-05" db="UniProtKB">
        <authorList>
            <consortium name="EnsemblMetazoa"/>
        </authorList>
    </citation>
    <scope>IDENTIFICATION</scope>
    <source>
        <strain evidence="15">Jacobina</strain>
    </source>
</reference>
<dbReference type="SUPFAM" id="SSF50978">
    <property type="entry name" value="WD40 repeat-like"/>
    <property type="match status" value="1"/>
</dbReference>
<dbReference type="Pfam" id="PF13646">
    <property type="entry name" value="HEAT_2"/>
    <property type="match status" value="2"/>
</dbReference>
<evidence type="ECO:0000256" key="4">
    <source>
        <dbReference type="ARBA" id="ARBA00022737"/>
    </source>
</evidence>
<dbReference type="InterPro" id="IPR001680">
    <property type="entry name" value="WD40_rpt"/>
</dbReference>
<evidence type="ECO:0000256" key="10">
    <source>
        <dbReference type="HAMAP-Rule" id="MF_03101"/>
    </source>
</evidence>
<keyword evidence="12" id="KW-0853">WD repeat</keyword>
<feature type="repeat" description="HEAT" evidence="11">
    <location>
        <begin position="72"/>
        <end position="112"/>
    </location>
</feature>
<dbReference type="GO" id="GO:0019135">
    <property type="term" value="F:deoxyhypusine monooxygenase activity"/>
    <property type="evidence" value="ECO:0007669"/>
    <property type="project" value="UniProtKB-UniRule"/>
</dbReference>
<dbReference type="EC" id="1.14.99.29" evidence="10"/>
<comment type="function">
    <text evidence="10">Catalyzes the hydroxylation of the N(6)-(4-aminobutyl)-L-lysine intermediate to form hypusine, an essential post-translational modification only found in mature eIF-5A factor.</text>
</comment>
<comment type="function">
    <text evidence="9">Catalyzes the hydroxylation of the N(6)-(4-aminobutyl)-L-lysine intermediate produced by deoxyhypusine synthase/DHPS on a critical lysine of the eukaryotic translation initiation factor 5A/eIF-5A. This is the second step of the post-translational modification of that lysine into an unusual amino acid residue named hypusine. Hypusination is unique to mature eIF-5A factor and is essential for its function.</text>
</comment>
<evidence type="ECO:0000256" key="2">
    <source>
        <dbReference type="ARBA" id="ARBA00005041"/>
    </source>
</evidence>
<feature type="binding site" evidence="10">
    <location>
        <position position="242"/>
    </location>
    <ligand>
        <name>Fe cation</name>
        <dbReference type="ChEBI" id="CHEBI:24875"/>
        <label>2</label>
    </ligand>
</feature>
<dbReference type="Pfam" id="PF23760">
    <property type="entry name" value="Beta-prop_DCAF12"/>
    <property type="match status" value="1"/>
</dbReference>
<feature type="binding site" evidence="10">
    <location>
        <position position="92"/>
    </location>
    <ligand>
        <name>Fe cation</name>
        <dbReference type="ChEBI" id="CHEBI:24875"/>
        <label>1</label>
    </ligand>
</feature>
<organism evidence="15 16">
    <name type="scientific">Lutzomyia longipalpis</name>
    <name type="common">Sand fly</name>
    <dbReference type="NCBI Taxonomy" id="7200"/>
    <lineage>
        <taxon>Eukaryota</taxon>
        <taxon>Metazoa</taxon>
        <taxon>Ecdysozoa</taxon>
        <taxon>Arthropoda</taxon>
        <taxon>Hexapoda</taxon>
        <taxon>Insecta</taxon>
        <taxon>Pterygota</taxon>
        <taxon>Neoptera</taxon>
        <taxon>Endopterygota</taxon>
        <taxon>Diptera</taxon>
        <taxon>Nematocera</taxon>
        <taxon>Psychodoidea</taxon>
        <taxon>Psychodidae</taxon>
        <taxon>Lutzomyia</taxon>
        <taxon>Lutzomyia</taxon>
    </lineage>
</organism>
<keyword evidence="3 10" id="KW-0479">Metal-binding</keyword>
<dbReference type="Proteomes" id="UP000092461">
    <property type="component" value="Unassembled WGS sequence"/>
</dbReference>
<dbReference type="PROSITE" id="PS50077">
    <property type="entry name" value="HEAT_REPEAT"/>
    <property type="match status" value="1"/>
</dbReference>
<dbReference type="SUPFAM" id="SSF48371">
    <property type="entry name" value="ARM repeat"/>
    <property type="match status" value="1"/>
</dbReference>
<evidence type="ECO:0000256" key="9">
    <source>
        <dbReference type="ARBA" id="ARBA00045876"/>
    </source>
</evidence>
<dbReference type="SMART" id="SM00567">
    <property type="entry name" value="EZ_HEAT"/>
    <property type="match status" value="6"/>
</dbReference>
<feature type="region of interest" description="Disordered" evidence="13">
    <location>
        <begin position="290"/>
        <end position="320"/>
    </location>
</feature>
<dbReference type="Gene3D" id="2.130.10.10">
    <property type="entry name" value="YVTN repeat-like/Quinoprotein amine dehydrogenase"/>
    <property type="match status" value="2"/>
</dbReference>
<dbReference type="FunFam" id="1.25.10.10:FF:000099">
    <property type="entry name" value="Deoxyhypusine hydroxylase"/>
    <property type="match status" value="2"/>
</dbReference>
<keyword evidence="4" id="KW-0677">Repeat</keyword>
<protein>
    <recommendedName>
        <fullName evidence="10">Deoxyhypusine hydroxylase</fullName>
        <shortName evidence="10">DOHH</shortName>
        <ecNumber evidence="10">1.14.99.29</ecNumber>
    </recommendedName>
    <alternativeName>
        <fullName evidence="10">Deoxyhypusine dioxygenase</fullName>
    </alternativeName>
    <alternativeName>
        <fullName evidence="10">Deoxyhypusine monooxygenase</fullName>
    </alternativeName>
</protein>
<name>A0A1B0C9L4_LUTLO</name>
<dbReference type="UniPathway" id="UPA00354"/>
<keyword evidence="6 10" id="KW-0408">Iron</keyword>
<dbReference type="FunFam" id="2.130.10.10:FF:001348">
    <property type="entry name" value="DDB1-and CUL4-associated factor 12-like Protein"/>
    <property type="match status" value="1"/>
</dbReference>
<feature type="compositionally biased region" description="Acidic residues" evidence="13">
    <location>
        <begin position="305"/>
        <end position="316"/>
    </location>
</feature>
<evidence type="ECO:0000256" key="12">
    <source>
        <dbReference type="PROSITE-ProRule" id="PRU00221"/>
    </source>
</evidence>
<dbReference type="SMART" id="SM00320">
    <property type="entry name" value="WD40"/>
    <property type="match status" value="3"/>
</dbReference>
<dbReference type="VEuPathDB" id="VectorBase:LLOJ000636"/>
<dbReference type="PANTHER" id="PTHR12697">
    <property type="entry name" value="PBS LYASE HEAT-LIKE PROTEIN"/>
    <property type="match status" value="1"/>
</dbReference>
<keyword evidence="16" id="KW-1185">Reference proteome</keyword>
<evidence type="ECO:0000256" key="5">
    <source>
        <dbReference type="ARBA" id="ARBA00023002"/>
    </source>
</evidence>
<proteinExistence type="inferred from homology"/>
<dbReference type="FunFam" id="2.130.10.10:FF:001037">
    <property type="entry name" value="Blast:DDB1-and CUL4-associated factor 12"/>
    <property type="match status" value="1"/>
</dbReference>
<evidence type="ECO:0000256" key="3">
    <source>
        <dbReference type="ARBA" id="ARBA00022723"/>
    </source>
</evidence>
<evidence type="ECO:0000256" key="11">
    <source>
        <dbReference type="PROSITE-ProRule" id="PRU00103"/>
    </source>
</evidence>
<evidence type="ECO:0000256" key="7">
    <source>
        <dbReference type="ARBA" id="ARBA00023033"/>
    </source>
</evidence>
<evidence type="ECO:0000313" key="16">
    <source>
        <dbReference type="Proteomes" id="UP000092461"/>
    </source>
</evidence>
<dbReference type="InterPro" id="IPR036322">
    <property type="entry name" value="WD40_repeat_dom_sf"/>
</dbReference>
<dbReference type="InterPro" id="IPR056151">
    <property type="entry name" value="Beta-prop_DCAF12"/>
</dbReference>
<keyword evidence="8 10" id="KW-0386">Hypusine biosynthesis</keyword>
<dbReference type="InterPro" id="IPR027517">
    <property type="entry name" value="Deoxyhypusine_hydroxylase"/>
</dbReference>
<dbReference type="GO" id="GO:0046872">
    <property type="term" value="F:metal ion binding"/>
    <property type="evidence" value="ECO:0007669"/>
    <property type="project" value="UniProtKB-KW"/>
</dbReference>
<dbReference type="EMBL" id="AJWK01002461">
    <property type="status" value="NOT_ANNOTATED_CDS"/>
    <property type="molecule type" value="Genomic_DNA"/>
</dbReference>
<feature type="repeat" description="WD" evidence="12">
    <location>
        <begin position="462"/>
        <end position="495"/>
    </location>
</feature>
<evidence type="ECO:0000259" key="14">
    <source>
        <dbReference type="Pfam" id="PF23760"/>
    </source>
</evidence>
<dbReference type="InterPro" id="IPR011989">
    <property type="entry name" value="ARM-like"/>
</dbReference>
<evidence type="ECO:0000256" key="13">
    <source>
        <dbReference type="SAM" id="MobiDB-lite"/>
    </source>
</evidence>
<feature type="binding site" evidence="10">
    <location>
        <position position="243"/>
    </location>
    <ligand>
        <name>Fe cation</name>
        <dbReference type="ChEBI" id="CHEBI:24875"/>
        <label>2</label>
    </ligand>
</feature>
<dbReference type="EnsemblMetazoa" id="LLOJ000636-RA">
    <property type="protein sequence ID" value="LLOJ000636-PA"/>
    <property type="gene ID" value="LLOJ000636"/>
</dbReference>
<comment type="catalytic activity">
    <reaction evidence="1 10">
        <text>[eIF5A protein]-deoxyhypusine + AH2 + O2 = [eIF5A protein]-hypusine + A + H2O</text>
        <dbReference type="Rhea" id="RHEA:14101"/>
        <dbReference type="Rhea" id="RHEA-COMP:10144"/>
        <dbReference type="Rhea" id="RHEA-COMP:12592"/>
        <dbReference type="ChEBI" id="CHEBI:13193"/>
        <dbReference type="ChEBI" id="CHEBI:15377"/>
        <dbReference type="ChEBI" id="CHEBI:15379"/>
        <dbReference type="ChEBI" id="CHEBI:17499"/>
        <dbReference type="ChEBI" id="CHEBI:82657"/>
        <dbReference type="ChEBI" id="CHEBI:91175"/>
        <dbReference type="EC" id="1.14.99.29"/>
    </reaction>
</comment>
<evidence type="ECO:0000256" key="1">
    <source>
        <dbReference type="ARBA" id="ARBA00000068"/>
    </source>
</evidence>
<feature type="binding site" evidence="10">
    <location>
        <position position="210"/>
    </location>
    <ligand>
        <name>Fe cation</name>
        <dbReference type="ChEBI" id="CHEBI:24875"/>
        <label>2</label>
    </ligand>
</feature>
<feature type="domain" description="DDB1- and CUL4-associated factor 12 beta-propeller" evidence="14">
    <location>
        <begin position="360"/>
        <end position="716"/>
    </location>
</feature>
<dbReference type="InterPro" id="IPR021133">
    <property type="entry name" value="HEAT_type_2"/>
</dbReference>